<evidence type="ECO:0000256" key="3">
    <source>
        <dbReference type="ARBA" id="ARBA00022803"/>
    </source>
</evidence>
<evidence type="ECO:0000256" key="4">
    <source>
        <dbReference type="PROSITE-ProRule" id="PRU00339"/>
    </source>
</evidence>
<proteinExistence type="inferred from homology"/>
<name>A0ABD3QCG8_9STRA</name>
<evidence type="ECO:0000256" key="6">
    <source>
        <dbReference type="SAM" id="MobiDB-lite"/>
    </source>
</evidence>
<keyword evidence="3 4" id="KW-0802">TPR repeat</keyword>
<evidence type="ECO:0000313" key="8">
    <source>
        <dbReference type="Proteomes" id="UP001530315"/>
    </source>
</evidence>
<keyword evidence="5" id="KW-0175">Coiled coil</keyword>
<evidence type="ECO:0000256" key="1">
    <source>
        <dbReference type="ARBA" id="ARBA00008045"/>
    </source>
</evidence>
<dbReference type="Proteomes" id="UP001530315">
    <property type="component" value="Unassembled WGS sequence"/>
</dbReference>
<dbReference type="AlphaFoldDB" id="A0ABD3QCG8"/>
<comment type="caution">
    <text evidence="7">The sequence shown here is derived from an EMBL/GenBank/DDBJ whole genome shotgun (WGS) entry which is preliminary data.</text>
</comment>
<dbReference type="SMART" id="SM00028">
    <property type="entry name" value="TPR"/>
    <property type="match status" value="3"/>
</dbReference>
<evidence type="ECO:0000256" key="2">
    <source>
        <dbReference type="ARBA" id="ARBA00022737"/>
    </source>
</evidence>
<keyword evidence="8" id="KW-1185">Reference proteome</keyword>
<dbReference type="Pfam" id="PF00515">
    <property type="entry name" value="TPR_1"/>
    <property type="match status" value="1"/>
</dbReference>
<feature type="repeat" description="TPR" evidence="4">
    <location>
        <begin position="6"/>
        <end position="39"/>
    </location>
</feature>
<accession>A0ABD3QCG8</accession>
<evidence type="ECO:0000256" key="5">
    <source>
        <dbReference type="SAM" id="Coils"/>
    </source>
</evidence>
<dbReference type="Pfam" id="PF01920">
    <property type="entry name" value="Prefoldin_2"/>
    <property type="match status" value="1"/>
</dbReference>
<organism evidence="7 8">
    <name type="scientific">Stephanodiscus triporus</name>
    <dbReference type="NCBI Taxonomy" id="2934178"/>
    <lineage>
        <taxon>Eukaryota</taxon>
        <taxon>Sar</taxon>
        <taxon>Stramenopiles</taxon>
        <taxon>Ochrophyta</taxon>
        <taxon>Bacillariophyta</taxon>
        <taxon>Coscinodiscophyceae</taxon>
        <taxon>Thalassiosirophycidae</taxon>
        <taxon>Stephanodiscales</taxon>
        <taxon>Stephanodiscaceae</taxon>
        <taxon>Stephanodiscus</taxon>
    </lineage>
</organism>
<dbReference type="InterPro" id="IPR019734">
    <property type="entry name" value="TPR_rpt"/>
</dbReference>
<reference evidence="7 8" key="1">
    <citation type="submission" date="2024-10" db="EMBL/GenBank/DDBJ databases">
        <title>Updated reference genomes for cyclostephanoid diatoms.</title>
        <authorList>
            <person name="Roberts W.R."/>
            <person name="Alverson A.J."/>
        </authorList>
    </citation>
    <scope>NUCLEOTIDE SEQUENCE [LARGE SCALE GENOMIC DNA]</scope>
    <source>
        <strain evidence="7 8">AJA276-08</strain>
    </source>
</reference>
<dbReference type="InterPro" id="IPR002777">
    <property type="entry name" value="PFD_beta-like"/>
</dbReference>
<dbReference type="PANTHER" id="PTHR22904">
    <property type="entry name" value="TPR REPEAT CONTAINING PROTEIN"/>
    <property type="match status" value="1"/>
</dbReference>
<dbReference type="EMBL" id="JALLAZ020000343">
    <property type="protein sequence ID" value="KAL3797609.1"/>
    <property type="molecule type" value="Genomic_DNA"/>
</dbReference>
<dbReference type="InterPro" id="IPR009053">
    <property type="entry name" value="Prefoldin"/>
</dbReference>
<dbReference type="InterPro" id="IPR011990">
    <property type="entry name" value="TPR-like_helical_dom_sf"/>
</dbReference>
<sequence>MPNPDAEAKKELGNTAFAAKEYDEAIKHYTAAIAIDSKNCVYYSNRSACYGGKKEWILAANDAKDCIKVDPTFIKGYYRLANAQLEQSEFDAALATVKQGMSIEADNPQLQKLARQIKAKKSMSRAEKSANSTPVAAMPGGMMPYQHLDSSISKEVMDLQQQLITTTKEYRIVKASIMKTQNGKRSNELTKGELEKLPQGADAKMYRGVGKMFMLTSRSDIMNHLEESIDKEVREEKDLIAKLEYLERRIKSQQQNIHELTKSSSSE</sequence>
<dbReference type="Gene3D" id="1.10.287.370">
    <property type="match status" value="1"/>
</dbReference>
<gene>
    <name evidence="7" type="ORF">ACHAW5_003328</name>
</gene>
<dbReference type="PANTHER" id="PTHR22904:SF523">
    <property type="entry name" value="STRESS-INDUCED-PHOSPHOPROTEIN 1"/>
    <property type="match status" value="1"/>
</dbReference>
<dbReference type="Gene3D" id="1.25.40.10">
    <property type="entry name" value="Tetratricopeptide repeat domain"/>
    <property type="match status" value="1"/>
</dbReference>
<evidence type="ECO:0000313" key="7">
    <source>
        <dbReference type="EMBL" id="KAL3797609.1"/>
    </source>
</evidence>
<feature type="region of interest" description="Disordered" evidence="6">
    <location>
        <begin position="121"/>
        <end position="140"/>
    </location>
</feature>
<dbReference type="PROSITE" id="PS50005">
    <property type="entry name" value="TPR"/>
    <property type="match status" value="1"/>
</dbReference>
<comment type="similarity">
    <text evidence="1">Belongs to the prefoldin subunit beta family.</text>
</comment>
<dbReference type="SUPFAM" id="SSF46579">
    <property type="entry name" value="Prefoldin"/>
    <property type="match status" value="1"/>
</dbReference>
<protein>
    <submittedName>
        <fullName evidence="7">Uncharacterized protein</fullName>
    </submittedName>
</protein>
<feature type="coiled-coil region" evidence="5">
    <location>
        <begin position="222"/>
        <end position="263"/>
    </location>
</feature>
<keyword evidence="2" id="KW-0677">Repeat</keyword>
<dbReference type="SUPFAM" id="SSF48452">
    <property type="entry name" value="TPR-like"/>
    <property type="match status" value="1"/>
</dbReference>